<reference evidence="3 4" key="1">
    <citation type="submission" date="2014-09" db="EMBL/GenBank/DDBJ databases">
        <authorList>
            <person name="Hornung B.V."/>
        </authorList>
    </citation>
    <scope>NUCLEOTIDE SEQUENCE [LARGE SCALE GENOMIC DNA]</scope>
    <source>
        <strain evidence="3 4">FRIFI</strain>
    </source>
</reference>
<dbReference type="PANTHER" id="PTHR47545:SF2">
    <property type="entry name" value="CC-ADDING TRNA NUCLEOTIDYLTRANSFERASE"/>
    <property type="match status" value="1"/>
</dbReference>
<dbReference type="AlphaFoldDB" id="A0A2P2BM92"/>
<keyword evidence="1" id="KW-0547">Nucleotide-binding</keyword>
<dbReference type="InterPro" id="IPR003607">
    <property type="entry name" value="HD/PDEase_dom"/>
</dbReference>
<gene>
    <name evidence="3" type="ORF">FRIFI_0007</name>
</gene>
<evidence type="ECO:0000256" key="1">
    <source>
        <dbReference type="ARBA" id="ARBA00022741"/>
    </source>
</evidence>
<dbReference type="InterPro" id="IPR006674">
    <property type="entry name" value="HD_domain"/>
</dbReference>
<name>A0A2P2BM92_9FIRM</name>
<dbReference type="PANTHER" id="PTHR47545">
    <property type="entry name" value="MULTIFUNCTIONAL CCA PROTEIN"/>
    <property type="match status" value="1"/>
</dbReference>
<dbReference type="EMBL" id="LN650648">
    <property type="protein sequence ID" value="CEI71563.1"/>
    <property type="molecule type" value="Genomic_DNA"/>
</dbReference>
<dbReference type="KEGG" id="rhom:FRIFI_0007"/>
<sequence length="233" mass="27335">MEIKDMLLESLVFENTSEKFKELDRLKKLEKVILKLNGMKEVGECKFHVVNVYEHSIKALEEFEEMLKEGEFFSSHLRNNIKEYLNEDMDGHIKKIHLLKLSIFLHDIGKADSKTVDDTGRVHFRGHEIVGAKISRELGKSLNLDERSIELIEKYVRYHMVLLALYKKNDMSKENLTELFDILGKDCIGVFILGYCDIVATRKLLNPNEDMNIIKVYMEYALTNYIYRYKQSS</sequence>
<organism evidence="3 4">
    <name type="scientific">Romboutsia hominis</name>
    <dbReference type="NCBI Taxonomy" id="1507512"/>
    <lineage>
        <taxon>Bacteria</taxon>
        <taxon>Bacillati</taxon>
        <taxon>Bacillota</taxon>
        <taxon>Clostridia</taxon>
        <taxon>Peptostreptococcales</taxon>
        <taxon>Peptostreptococcaceae</taxon>
        <taxon>Romboutsia</taxon>
    </lineage>
</organism>
<protein>
    <submittedName>
        <fullName evidence="3">HDIG domain protein</fullName>
    </submittedName>
</protein>
<evidence type="ECO:0000313" key="3">
    <source>
        <dbReference type="EMBL" id="CEI71563.1"/>
    </source>
</evidence>
<proteinExistence type="predicted"/>
<evidence type="ECO:0000259" key="2">
    <source>
        <dbReference type="Pfam" id="PF01966"/>
    </source>
</evidence>
<dbReference type="RefSeq" id="WP_092921493.1">
    <property type="nucleotide sequence ID" value="NZ_FJTZ01000005.1"/>
</dbReference>
<accession>A0A2P2BM92</accession>
<dbReference type="InterPro" id="IPR050124">
    <property type="entry name" value="tRNA_CCA-adding_enzyme"/>
</dbReference>
<dbReference type="SUPFAM" id="SSF109604">
    <property type="entry name" value="HD-domain/PDEase-like"/>
    <property type="match status" value="1"/>
</dbReference>
<keyword evidence="4" id="KW-1185">Reference proteome</keyword>
<dbReference type="GO" id="GO:0000166">
    <property type="term" value="F:nucleotide binding"/>
    <property type="evidence" value="ECO:0007669"/>
    <property type="project" value="UniProtKB-KW"/>
</dbReference>
<evidence type="ECO:0000313" key="4">
    <source>
        <dbReference type="Proteomes" id="UP000245695"/>
    </source>
</evidence>
<dbReference type="Proteomes" id="UP000245695">
    <property type="component" value="Chromosome 1"/>
</dbReference>
<feature type="domain" description="HD" evidence="2">
    <location>
        <begin position="85"/>
        <end position="162"/>
    </location>
</feature>
<dbReference type="Pfam" id="PF01966">
    <property type="entry name" value="HD"/>
    <property type="match status" value="1"/>
</dbReference>
<dbReference type="Gene3D" id="1.10.3090.10">
    <property type="entry name" value="cca-adding enzyme, domain 2"/>
    <property type="match status" value="1"/>
</dbReference>
<dbReference type="CDD" id="cd00077">
    <property type="entry name" value="HDc"/>
    <property type="match status" value="1"/>
</dbReference>